<dbReference type="InterPro" id="IPR037401">
    <property type="entry name" value="SnoaL-like"/>
</dbReference>
<name>A0AAU3H7M0_9ACTN</name>
<dbReference type="Pfam" id="PF12680">
    <property type="entry name" value="SnoaL_2"/>
    <property type="match status" value="1"/>
</dbReference>
<dbReference type="AlphaFoldDB" id="A0AAU3H7M0"/>
<protein>
    <submittedName>
        <fullName evidence="2">Nuclear transport factor 2 family protein</fullName>
    </submittedName>
</protein>
<dbReference type="InterPro" id="IPR032710">
    <property type="entry name" value="NTF2-like_dom_sf"/>
</dbReference>
<sequence length="152" mass="16613">MAQTKSNSQSAAGEFLRRLGEGDPDRIAELFAEHVDWQLNWPTSGHPAVPWIRPRSTRADVADHFREIAAFHVPEESAGTVLRVLTDGTDAIVLGDIRQTVKATGRPYTALCALHLTIEEGLITRYAVYEDSLTVAEALTGAPLNNQLPGRP</sequence>
<feature type="domain" description="SnoaL-like" evidence="1">
    <location>
        <begin position="14"/>
        <end position="126"/>
    </location>
</feature>
<organism evidence="2">
    <name type="scientific">Streptomyces sp. NBC_01401</name>
    <dbReference type="NCBI Taxonomy" id="2903854"/>
    <lineage>
        <taxon>Bacteria</taxon>
        <taxon>Bacillati</taxon>
        <taxon>Actinomycetota</taxon>
        <taxon>Actinomycetes</taxon>
        <taxon>Kitasatosporales</taxon>
        <taxon>Streptomycetaceae</taxon>
        <taxon>Streptomyces</taxon>
    </lineage>
</organism>
<evidence type="ECO:0000259" key="1">
    <source>
        <dbReference type="Pfam" id="PF12680"/>
    </source>
</evidence>
<proteinExistence type="predicted"/>
<dbReference type="SUPFAM" id="SSF54427">
    <property type="entry name" value="NTF2-like"/>
    <property type="match status" value="1"/>
</dbReference>
<dbReference type="EMBL" id="CP109535">
    <property type="protein sequence ID" value="WTZ00380.1"/>
    <property type="molecule type" value="Genomic_DNA"/>
</dbReference>
<dbReference type="Gene3D" id="3.10.450.50">
    <property type="match status" value="1"/>
</dbReference>
<gene>
    <name evidence="2" type="ORF">OG626_35770</name>
</gene>
<accession>A0AAU3H7M0</accession>
<evidence type="ECO:0000313" key="2">
    <source>
        <dbReference type="EMBL" id="WTZ00380.1"/>
    </source>
</evidence>
<reference evidence="2" key="1">
    <citation type="submission" date="2022-10" db="EMBL/GenBank/DDBJ databases">
        <title>The complete genomes of actinobacterial strains from the NBC collection.</title>
        <authorList>
            <person name="Joergensen T.S."/>
            <person name="Alvarez Arevalo M."/>
            <person name="Sterndorff E.B."/>
            <person name="Faurdal D."/>
            <person name="Vuksanovic O."/>
            <person name="Mourched A.-S."/>
            <person name="Charusanti P."/>
            <person name="Shaw S."/>
            <person name="Blin K."/>
            <person name="Weber T."/>
        </authorList>
    </citation>
    <scope>NUCLEOTIDE SEQUENCE</scope>
    <source>
        <strain evidence="2">NBC_01401</strain>
    </source>
</reference>